<name>A0A6N8IT48_9BURK</name>
<dbReference type="Proteomes" id="UP000469385">
    <property type="component" value="Unassembled WGS sequence"/>
</dbReference>
<gene>
    <name evidence="2" type="ORF">GON04_11145</name>
</gene>
<evidence type="ECO:0000313" key="3">
    <source>
        <dbReference type="Proteomes" id="UP000469385"/>
    </source>
</evidence>
<protein>
    <submittedName>
        <fullName evidence="2">Uncharacterized protein</fullName>
    </submittedName>
</protein>
<proteinExistence type="predicted"/>
<evidence type="ECO:0000256" key="1">
    <source>
        <dbReference type="SAM" id="MobiDB-lite"/>
    </source>
</evidence>
<dbReference type="RefSeq" id="WP_157397946.1">
    <property type="nucleotide sequence ID" value="NZ_WSEL01000003.1"/>
</dbReference>
<comment type="caution">
    <text evidence="2">The sequence shown here is derived from an EMBL/GenBank/DDBJ whole genome shotgun (WGS) entry which is preliminary data.</text>
</comment>
<feature type="region of interest" description="Disordered" evidence="1">
    <location>
        <begin position="384"/>
        <end position="410"/>
    </location>
</feature>
<organism evidence="2 3">
    <name type="scientific">Ramlibacter pinisoli</name>
    <dbReference type="NCBI Taxonomy" id="2682844"/>
    <lineage>
        <taxon>Bacteria</taxon>
        <taxon>Pseudomonadati</taxon>
        <taxon>Pseudomonadota</taxon>
        <taxon>Betaproteobacteria</taxon>
        <taxon>Burkholderiales</taxon>
        <taxon>Comamonadaceae</taxon>
        <taxon>Ramlibacter</taxon>
    </lineage>
</organism>
<keyword evidence="3" id="KW-1185">Reference proteome</keyword>
<dbReference type="EMBL" id="WSEL01000003">
    <property type="protein sequence ID" value="MVQ30008.1"/>
    <property type="molecule type" value="Genomic_DNA"/>
</dbReference>
<dbReference type="AlphaFoldDB" id="A0A6N8IT48"/>
<accession>A0A6N8IT48</accession>
<sequence>MTKDLNGETLGAWIIHHGRKLQADQAGAAEFPSIDGAAKSGLLLAGMAASDETSLSAAEVEAVAKAAKLNPKTELKFHLEQLRSRQVIDISSSGDVQVLGVSSRKVLQETAALFGQHGPTGEERAVIDVAEQTSGIPQLRSAETKRISDEFKLSSPAATDLLSRMEGMGLVDFEVSGSDRILFNGNLFRRGNIQKTQTVLNSLSAADRQRAGDFSAKLESAGCIDRAAARKELGDTLFEKLLAAGFYDVNTVSNDSGEHVFVTAPGAFHKFVDPMVDDAFDSAKALVAALTYGISKSASSRGRITMPAALLNRLVAGNEIGPATAIGQDYRVLELRRVIKLRPAGRGMYFMRLLKKDVGQIAQQVLLHGGASDQVVALPSASMTAYKGPEESRERLRKQQRPESKKLTSDILQALREEGGSKW</sequence>
<reference evidence="2 3" key="1">
    <citation type="submission" date="2019-12" db="EMBL/GenBank/DDBJ databases">
        <authorList>
            <person name="Huq M.A."/>
        </authorList>
    </citation>
    <scope>NUCLEOTIDE SEQUENCE [LARGE SCALE GENOMIC DNA]</scope>
    <source>
        <strain evidence="2 3">MAH-25</strain>
    </source>
</reference>
<evidence type="ECO:0000313" key="2">
    <source>
        <dbReference type="EMBL" id="MVQ30008.1"/>
    </source>
</evidence>